<evidence type="ECO:0000256" key="1">
    <source>
        <dbReference type="SAM" id="MobiDB-lite"/>
    </source>
</evidence>
<dbReference type="AlphaFoldDB" id="A0AAF0P720"/>
<dbReference type="RefSeq" id="WP_049965999.1">
    <property type="nucleotide sequence ID" value="NZ_CP101873.1"/>
</dbReference>
<gene>
    <name evidence="3" type="ORF">NP511_14035</name>
</gene>
<sequence length="110" mass="12375">MGRSIEFSSDFPWLLFYVSQLVVLSLVLFFVVFPLERPVDILIASLTVLFLIAVAVGLWRRTTDGDERAHIGTADDITHDPYADPGQAARDGWERAIRRLPDGDGDDERD</sequence>
<organism evidence="3 4">
    <name type="scientific">Natrinema thermotolerans</name>
    <dbReference type="NCBI Taxonomy" id="121872"/>
    <lineage>
        <taxon>Archaea</taxon>
        <taxon>Methanobacteriati</taxon>
        <taxon>Methanobacteriota</taxon>
        <taxon>Stenosarchaea group</taxon>
        <taxon>Halobacteria</taxon>
        <taxon>Halobacteriales</taxon>
        <taxon>Natrialbaceae</taxon>
        <taxon>Natrinema</taxon>
    </lineage>
</organism>
<evidence type="ECO:0000256" key="2">
    <source>
        <dbReference type="SAM" id="Phobius"/>
    </source>
</evidence>
<dbReference type="EMBL" id="CP101873">
    <property type="protein sequence ID" value="WMT06503.1"/>
    <property type="molecule type" value="Genomic_DNA"/>
</dbReference>
<name>A0AAF0P720_9EURY</name>
<feature type="transmembrane region" description="Helical" evidence="2">
    <location>
        <begin position="41"/>
        <end position="59"/>
    </location>
</feature>
<keyword evidence="2" id="KW-0472">Membrane</keyword>
<dbReference type="InterPro" id="IPR058313">
    <property type="entry name" value="DUF8000"/>
</dbReference>
<dbReference type="Proteomes" id="UP001224926">
    <property type="component" value="Chromosome"/>
</dbReference>
<reference evidence="3 4" key="1">
    <citation type="submission" date="2022-07" db="EMBL/GenBank/DDBJ databases">
        <title>Two temperate virus in Haloterrigena jeotgali A29.</title>
        <authorList>
            <person name="Deng X."/>
        </authorList>
    </citation>
    <scope>NUCLEOTIDE SEQUENCE [LARGE SCALE GENOMIC DNA]</scope>
    <source>
        <strain evidence="3 4">A29</strain>
    </source>
</reference>
<dbReference type="GeneID" id="84215082"/>
<keyword evidence="2" id="KW-1133">Transmembrane helix</keyword>
<dbReference type="GeneID" id="39862750"/>
<accession>A0AAF0P720</accession>
<keyword evidence="4" id="KW-1185">Reference proteome</keyword>
<feature type="region of interest" description="Disordered" evidence="1">
    <location>
        <begin position="71"/>
        <end position="91"/>
    </location>
</feature>
<feature type="transmembrane region" description="Helical" evidence="2">
    <location>
        <begin position="12"/>
        <end position="35"/>
    </location>
</feature>
<dbReference type="Pfam" id="PF26007">
    <property type="entry name" value="DUF8000"/>
    <property type="match status" value="1"/>
</dbReference>
<evidence type="ECO:0000313" key="4">
    <source>
        <dbReference type="Proteomes" id="UP001224926"/>
    </source>
</evidence>
<proteinExistence type="predicted"/>
<keyword evidence="2" id="KW-0812">Transmembrane</keyword>
<evidence type="ECO:0000313" key="3">
    <source>
        <dbReference type="EMBL" id="WMT06503.1"/>
    </source>
</evidence>
<protein>
    <submittedName>
        <fullName evidence="3">Otopetrin domain-containing protein</fullName>
    </submittedName>
</protein>